<protein>
    <recommendedName>
        <fullName evidence="4">Methyltransferase</fullName>
        <ecNumber evidence="4">2.1.1.-</ecNumber>
    </recommendedName>
</protein>
<keyword evidence="3 4" id="KW-0808">Transferase</keyword>
<dbReference type="Pfam" id="PF06253">
    <property type="entry name" value="MTTB"/>
    <property type="match status" value="1"/>
</dbReference>
<comment type="similarity">
    <text evidence="1 4">Belongs to the trimethylamine methyltransferase family.</text>
</comment>
<keyword evidence="2 6" id="KW-0489">Methyltransferase</keyword>
<evidence type="ECO:0000256" key="3">
    <source>
        <dbReference type="ARBA" id="ARBA00022679"/>
    </source>
</evidence>
<organism evidence="6 7">
    <name type="scientific">Labrys wisconsinensis</name>
    <dbReference type="NCBI Taxonomy" id="425677"/>
    <lineage>
        <taxon>Bacteria</taxon>
        <taxon>Pseudomonadati</taxon>
        <taxon>Pseudomonadota</taxon>
        <taxon>Alphaproteobacteria</taxon>
        <taxon>Hyphomicrobiales</taxon>
        <taxon>Xanthobacteraceae</taxon>
        <taxon>Labrys</taxon>
    </lineage>
</organism>
<evidence type="ECO:0000256" key="2">
    <source>
        <dbReference type="ARBA" id="ARBA00022603"/>
    </source>
</evidence>
<dbReference type="Gene3D" id="3.20.20.480">
    <property type="entry name" value="Trimethylamine methyltransferase-like"/>
    <property type="match status" value="1"/>
</dbReference>
<keyword evidence="7" id="KW-1185">Reference proteome</keyword>
<dbReference type="Proteomes" id="UP001242480">
    <property type="component" value="Unassembled WGS sequence"/>
</dbReference>
<comment type="caution">
    <text evidence="6">The sequence shown here is derived from an EMBL/GenBank/DDBJ whole genome shotgun (WGS) entry which is preliminary data.</text>
</comment>
<dbReference type="InterPro" id="IPR010426">
    <property type="entry name" value="MTTB_MeTrfase"/>
</dbReference>
<feature type="region of interest" description="Disordered" evidence="5">
    <location>
        <begin position="1"/>
        <end position="28"/>
    </location>
</feature>
<name>A0ABU0IZV3_9HYPH</name>
<dbReference type="RefSeq" id="WP_307267277.1">
    <property type="nucleotide sequence ID" value="NZ_JAUSVX010000001.1"/>
</dbReference>
<dbReference type="EMBL" id="JAUSVX010000001">
    <property type="protein sequence ID" value="MDQ0467538.1"/>
    <property type="molecule type" value="Genomic_DNA"/>
</dbReference>
<evidence type="ECO:0000313" key="7">
    <source>
        <dbReference type="Proteomes" id="UP001242480"/>
    </source>
</evidence>
<accession>A0ABU0IZV3</accession>
<evidence type="ECO:0000313" key="6">
    <source>
        <dbReference type="EMBL" id="MDQ0467538.1"/>
    </source>
</evidence>
<sequence length="512" mass="55420">MAEEAQTRRARAGREGRRGGRHPGTAPAYITRRIPPYEMLSEEALVLVEQQADRILEEVGFEIRGDQEAVGLFRAAGAATEGFRIRPPRGLVRSIIQASCPTSFVQHARNPARSVVIGGEATVFAPAYGSPFVTDADRGRRYGSLEDFRNLVKLAYASPWLHHSGGTVCEPVDVPVNKRHLDMVLAHMTLSDKAFMGSVTTAPRAADSIEMCRILFGADFVDANCVILGNVNTNSPLVLDGEASRVIRTYARANQAAVCVPFILGGAMGPVTTAGALAQCFAEAMMCVALTQLERPGAPAILGNFLSSMSLKSGAPTFGTPEPALGYMAIGQLARRLGVPLRCGGNLCASKIPDAQAAYESANSMWPAFLCGAHFILHAAGWAEGALAMSYEKFVMDAEQCGAFHTFAAGIPIDENAFALDAFHEVGPGKHFLGSAHTMRNYETAFYDFELSDNNSYEQWSEEGSKDIVQRANARWKAMLAAYEPPPLAQDRLEALEDHVARRKSEMPDAWY</sequence>
<evidence type="ECO:0000256" key="1">
    <source>
        <dbReference type="ARBA" id="ARBA00007137"/>
    </source>
</evidence>
<gene>
    <name evidence="6" type="ORF">QO011_000533</name>
</gene>
<proteinExistence type="inferred from homology"/>
<evidence type="ECO:0000256" key="4">
    <source>
        <dbReference type="PIRNR" id="PIRNR037567"/>
    </source>
</evidence>
<evidence type="ECO:0000256" key="5">
    <source>
        <dbReference type="SAM" id="MobiDB-lite"/>
    </source>
</evidence>
<dbReference type="InterPro" id="IPR038601">
    <property type="entry name" value="MttB-like_sf"/>
</dbReference>
<dbReference type="GO" id="GO:0032259">
    <property type="term" value="P:methylation"/>
    <property type="evidence" value="ECO:0007669"/>
    <property type="project" value="UniProtKB-KW"/>
</dbReference>
<dbReference type="GO" id="GO:0043834">
    <property type="term" value="F:trimethylamine methyltransferase activity"/>
    <property type="evidence" value="ECO:0007669"/>
    <property type="project" value="UniProtKB-EC"/>
</dbReference>
<dbReference type="PIRSF" id="PIRSF037567">
    <property type="entry name" value="MTTB_MeTrfase"/>
    <property type="match status" value="1"/>
</dbReference>
<dbReference type="EC" id="2.1.1.-" evidence="4"/>
<reference evidence="6 7" key="1">
    <citation type="submission" date="2023-07" db="EMBL/GenBank/DDBJ databases">
        <title>Genomic Encyclopedia of Type Strains, Phase IV (KMG-IV): sequencing the most valuable type-strain genomes for metagenomic binning, comparative biology and taxonomic classification.</title>
        <authorList>
            <person name="Goeker M."/>
        </authorList>
    </citation>
    <scope>NUCLEOTIDE SEQUENCE [LARGE SCALE GENOMIC DNA]</scope>
    <source>
        <strain evidence="6 7">DSM 19619</strain>
    </source>
</reference>